<dbReference type="PANTHER" id="PTHR43649:SF14">
    <property type="entry name" value="BLR3389 PROTEIN"/>
    <property type="match status" value="1"/>
</dbReference>
<evidence type="ECO:0000313" key="2">
    <source>
        <dbReference type="EMBL" id="MBR7832846.1"/>
    </source>
</evidence>
<dbReference type="Proteomes" id="UP000675781">
    <property type="component" value="Unassembled WGS sequence"/>
</dbReference>
<dbReference type="EMBL" id="JAGSOG010000017">
    <property type="protein sequence ID" value="MBR7832846.1"/>
    <property type="molecule type" value="Genomic_DNA"/>
</dbReference>
<protein>
    <submittedName>
        <fullName evidence="2">Extracellular solute-binding protein</fullName>
    </submittedName>
</protein>
<dbReference type="InterPro" id="IPR050490">
    <property type="entry name" value="Bact_solute-bd_prot1"/>
</dbReference>
<keyword evidence="1" id="KW-0732">Signal</keyword>
<dbReference type="PANTHER" id="PTHR43649">
    <property type="entry name" value="ARABINOSE-BINDING PROTEIN-RELATED"/>
    <property type="match status" value="1"/>
</dbReference>
<evidence type="ECO:0000256" key="1">
    <source>
        <dbReference type="SAM" id="SignalP"/>
    </source>
</evidence>
<sequence>MLRKRGLRAALALGLGAALSLGASGCSSSSTGAGGGQIVVYTYGDNSTNIQQAAVDAFNKTSTVKVKLVQVPGNDYSPKLRTVMTSSSAPDVFFNWGGGSIAPYVKANELVDLTPYFNQAPLKGAFLPSVVAAGAVDGKDYGVPMRGMQPVILFYNKTLFAQYNLQPPNTWAAMQAAITTFKAHGVIPFALGGADNWPDLMWLEYMLDRVGGSGEFTKIQNGDSSGWTDQAMTTSLTDIQQLIQEGAFGTKFTSTSYTNNAAPALLGSGKAAMQLMGSWDYANQLSNYPNFAKSEEGFTTFPDVAGGTGNPADVVGNPTNFWSINAKTKYLSTAVAFVQYMASDTYTKALLAGGWIPTATTTSSLLSSYPNPAFGQFQYQMVQQAPSFQLSWDQALPTAVGTPLDTEVGKFFAGQVSVSQFESDMQTTQKNAGS</sequence>
<reference evidence="2" key="1">
    <citation type="submission" date="2021-04" db="EMBL/GenBank/DDBJ databases">
        <title>Genome based classification of Actinospica acidithermotolerans sp. nov., an actinobacterium isolated from an Indonesian hot spring.</title>
        <authorList>
            <person name="Kusuma A.B."/>
            <person name="Putra K.E."/>
            <person name="Nafisah S."/>
            <person name="Loh J."/>
            <person name="Nouioui I."/>
            <person name="Goodfellow M."/>
        </authorList>
    </citation>
    <scope>NUCLEOTIDE SEQUENCE</scope>
    <source>
        <strain evidence="2">CSCA 57</strain>
    </source>
</reference>
<dbReference type="SUPFAM" id="SSF53850">
    <property type="entry name" value="Periplasmic binding protein-like II"/>
    <property type="match status" value="1"/>
</dbReference>
<name>A0A941EK52_9ACTN</name>
<keyword evidence="3" id="KW-1185">Reference proteome</keyword>
<feature type="signal peptide" evidence="1">
    <location>
        <begin position="1"/>
        <end position="23"/>
    </location>
</feature>
<dbReference type="InterPro" id="IPR006059">
    <property type="entry name" value="SBP"/>
</dbReference>
<gene>
    <name evidence="2" type="ORF">KDL01_06210</name>
</gene>
<organism evidence="2 3">
    <name type="scientific">Actinospica durhamensis</name>
    <dbReference type="NCBI Taxonomy" id="1508375"/>
    <lineage>
        <taxon>Bacteria</taxon>
        <taxon>Bacillati</taxon>
        <taxon>Actinomycetota</taxon>
        <taxon>Actinomycetes</taxon>
        <taxon>Catenulisporales</taxon>
        <taxon>Actinospicaceae</taxon>
        <taxon>Actinospica</taxon>
    </lineage>
</organism>
<comment type="caution">
    <text evidence="2">The sequence shown here is derived from an EMBL/GenBank/DDBJ whole genome shotgun (WGS) entry which is preliminary data.</text>
</comment>
<feature type="chain" id="PRO_5039642512" evidence="1">
    <location>
        <begin position="24"/>
        <end position="434"/>
    </location>
</feature>
<accession>A0A941EK52</accession>
<evidence type="ECO:0000313" key="3">
    <source>
        <dbReference type="Proteomes" id="UP000675781"/>
    </source>
</evidence>
<dbReference type="Pfam" id="PF01547">
    <property type="entry name" value="SBP_bac_1"/>
    <property type="match status" value="1"/>
</dbReference>
<proteinExistence type="predicted"/>
<dbReference type="PROSITE" id="PS51257">
    <property type="entry name" value="PROKAR_LIPOPROTEIN"/>
    <property type="match status" value="1"/>
</dbReference>
<dbReference type="Gene3D" id="3.40.190.10">
    <property type="entry name" value="Periplasmic binding protein-like II"/>
    <property type="match status" value="2"/>
</dbReference>
<dbReference type="AlphaFoldDB" id="A0A941EK52"/>